<feature type="compositionally biased region" description="Low complexity" evidence="1">
    <location>
        <begin position="775"/>
        <end position="793"/>
    </location>
</feature>
<organism evidence="2 3">
    <name type="scientific">Hydnum rufescens UP504</name>
    <dbReference type="NCBI Taxonomy" id="1448309"/>
    <lineage>
        <taxon>Eukaryota</taxon>
        <taxon>Fungi</taxon>
        <taxon>Dikarya</taxon>
        <taxon>Basidiomycota</taxon>
        <taxon>Agaricomycotina</taxon>
        <taxon>Agaricomycetes</taxon>
        <taxon>Cantharellales</taxon>
        <taxon>Hydnaceae</taxon>
        <taxon>Hydnum</taxon>
    </lineage>
</organism>
<feature type="compositionally biased region" description="Low complexity" evidence="1">
    <location>
        <begin position="687"/>
        <end position="701"/>
    </location>
</feature>
<dbReference type="SUPFAM" id="SSF52047">
    <property type="entry name" value="RNI-like"/>
    <property type="match status" value="1"/>
</dbReference>
<feature type="compositionally biased region" description="Basic and acidic residues" evidence="1">
    <location>
        <begin position="796"/>
        <end position="808"/>
    </location>
</feature>
<reference evidence="2" key="1">
    <citation type="journal article" date="2020" name="Nat. Commun.">
        <title>Large-scale genome sequencing of mycorrhizal fungi provides insights into the early evolution of symbiotic traits.</title>
        <authorList>
            <person name="Miyauchi S."/>
            <person name="Kiss E."/>
            <person name="Kuo A."/>
            <person name="Drula E."/>
            <person name="Kohler A."/>
            <person name="Sanchez-Garcia M."/>
            <person name="Morin E."/>
            <person name="Andreopoulos B."/>
            <person name="Barry K.W."/>
            <person name="Bonito G."/>
            <person name="Buee M."/>
            <person name="Carver A."/>
            <person name="Chen C."/>
            <person name="Cichocki N."/>
            <person name="Clum A."/>
            <person name="Culley D."/>
            <person name="Crous P.W."/>
            <person name="Fauchery L."/>
            <person name="Girlanda M."/>
            <person name="Hayes R.D."/>
            <person name="Keri Z."/>
            <person name="LaButti K."/>
            <person name="Lipzen A."/>
            <person name="Lombard V."/>
            <person name="Magnuson J."/>
            <person name="Maillard F."/>
            <person name="Murat C."/>
            <person name="Nolan M."/>
            <person name="Ohm R.A."/>
            <person name="Pangilinan J."/>
            <person name="Pereira M.F."/>
            <person name="Perotto S."/>
            <person name="Peter M."/>
            <person name="Pfister S."/>
            <person name="Riley R."/>
            <person name="Sitrit Y."/>
            <person name="Stielow J.B."/>
            <person name="Szollosi G."/>
            <person name="Zifcakova L."/>
            <person name="Stursova M."/>
            <person name="Spatafora J.W."/>
            <person name="Tedersoo L."/>
            <person name="Vaario L.M."/>
            <person name="Yamada A."/>
            <person name="Yan M."/>
            <person name="Wang P."/>
            <person name="Xu J."/>
            <person name="Bruns T."/>
            <person name="Baldrian P."/>
            <person name="Vilgalys R."/>
            <person name="Dunand C."/>
            <person name="Henrissat B."/>
            <person name="Grigoriev I.V."/>
            <person name="Hibbett D."/>
            <person name="Nagy L.G."/>
            <person name="Martin F.M."/>
        </authorList>
    </citation>
    <scope>NUCLEOTIDE SEQUENCE</scope>
    <source>
        <strain evidence="2">UP504</strain>
    </source>
</reference>
<accession>A0A9P6AJQ2</accession>
<keyword evidence="3" id="KW-1185">Reference proteome</keyword>
<evidence type="ECO:0000313" key="2">
    <source>
        <dbReference type="EMBL" id="KAF9507087.1"/>
    </source>
</evidence>
<gene>
    <name evidence="2" type="ORF">BS47DRAFT_1489049</name>
</gene>
<feature type="region of interest" description="Disordered" evidence="1">
    <location>
        <begin position="687"/>
        <end position="884"/>
    </location>
</feature>
<feature type="compositionally biased region" description="Polar residues" evidence="1">
    <location>
        <begin position="739"/>
        <end position="760"/>
    </location>
</feature>
<proteinExistence type="predicted"/>
<feature type="compositionally biased region" description="Low complexity" evidence="1">
    <location>
        <begin position="527"/>
        <end position="549"/>
    </location>
</feature>
<feature type="compositionally biased region" description="Gly residues" evidence="1">
    <location>
        <begin position="816"/>
        <end position="835"/>
    </location>
</feature>
<sequence>MSVTLDSLPDRVVAELVASILASEPAQRLTLITSLDARVRTAALTQLFDTAVLPDDARLVDPIKASLLPSVGCVSALLLNAERYGPFVRRLSISDPLFFASVDKPPNTLLQFDTEDVGRDEKIPTNASGVGPLPAFVLSRVISACVNLEEFVWLSSTSPPDGICEILGSCNTKLVSCSFTPPSMLLSHTSPARLVLPRWDAPSLPHLSALPLSSLRINRLSQQGARSLSVLFAKISEYSNLEDISLDFLWLDDQLCDSLVLAGRKLKRLQLATSGTKLTDRGIITILEGCDALEELSLADVQGRLSRSLWSKITGLPPSLHTLRVSFSEAGPHHSWTTDHLVSISALSMDTITRLSIVRSIHPYDTHLDDVAALKPVPRDVLDKLRDSNSVRILECDWWAWRPFDLKEVLEDNPDLEEVSITFDAPFSKLFALGNVFANMLQLRRLRVSITPRYAPGVPTGASLLLHQQQQPLTGSMSLTTLGSSPVTVTHGFGNRNESSPLSKSSTLSLPASSNSGQPLQTPPQTPSDLSIPLGSSLPSTSPLTSITALPPPTPAILTDPSLPPARDVLKFARRCPKLERIDWYGRHARGSWLVHRDPFPVSSSLNSVRLDFIPPPIASPDVLDRTARERDAQMWGWTPTIPRLGHEWSRSAAEAHTLTVENEKEAASSAVVAAIAESTTANTPIASATAATTSMPTSGSQSSPRKKPPALTPISTSSSSTAACGGGSGSNLGRRKQSGSSVSTLSPTRNTGTSPSASRSGEAKRGDGKDKPNGTASSTSMSSGTVSAVSGVPLKPDRKYYKTDAVRSKSSANPGAGGTKNNGNVSGNGAGNGTGSKKLSMPGVGSIASRNRTRKTSTDVNVGRDASGAGSRGGPRRESKVST</sequence>
<name>A0A9P6AJQ2_9AGAM</name>
<feature type="compositionally biased region" description="Low complexity" evidence="1">
    <location>
        <begin position="499"/>
        <end position="516"/>
    </location>
</feature>
<dbReference type="EMBL" id="MU129091">
    <property type="protein sequence ID" value="KAF9507087.1"/>
    <property type="molecule type" value="Genomic_DNA"/>
</dbReference>
<protein>
    <submittedName>
        <fullName evidence="2">Uncharacterized protein</fullName>
    </submittedName>
</protein>
<dbReference type="Proteomes" id="UP000886523">
    <property type="component" value="Unassembled WGS sequence"/>
</dbReference>
<evidence type="ECO:0000313" key="3">
    <source>
        <dbReference type="Proteomes" id="UP000886523"/>
    </source>
</evidence>
<dbReference type="InterPro" id="IPR032675">
    <property type="entry name" value="LRR_dom_sf"/>
</dbReference>
<dbReference type="AlphaFoldDB" id="A0A9P6AJQ2"/>
<feature type="region of interest" description="Disordered" evidence="1">
    <location>
        <begin position="488"/>
        <end position="564"/>
    </location>
</feature>
<dbReference type="Gene3D" id="3.80.10.10">
    <property type="entry name" value="Ribonuclease Inhibitor"/>
    <property type="match status" value="1"/>
</dbReference>
<feature type="compositionally biased region" description="Basic and acidic residues" evidence="1">
    <location>
        <begin position="762"/>
        <end position="773"/>
    </location>
</feature>
<comment type="caution">
    <text evidence="2">The sequence shown here is derived from an EMBL/GenBank/DDBJ whole genome shotgun (WGS) entry which is preliminary data.</text>
</comment>
<evidence type="ECO:0000256" key="1">
    <source>
        <dbReference type="SAM" id="MobiDB-lite"/>
    </source>
</evidence>
<dbReference type="OrthoDB" id="2596605at2759"/>